<keyword evidence="1" id="KW-0449">Lipoprotein</keyword>
<sequence>MNNNAIKTLLILFVTTILGVACTQVQVYERTANISGTEWQNTQVPSFSFDVSDTTKEYNVYVVLRHTNLYPFRNLWLDVGIQNNNDTLRYQKFELQVANASQWLGTGMKDVYEHRAPLFPSAIRFRQTGKVTFHLKQIMRRNPLPGILQVGIRVQPASFTEG</sequence>
<proteinExistence type="predicted"/>
<dbReference type="RefSeq" id="WP_407031812.1">
    <property type="nucleotide sequence ID" value="NZ_JAQGEF010000013.1"/>
</dbReference>
<dbReference type="Proteomes" id="UP001210231">
    <property type="component" value="Unassembled WGS sequence"/>
</dbReference>
<accession>A0ABT4UKV8</accession>
<dbReference type="InterPro" id="IPR020018">
    <property type="entry name" value="Motility-assoc_lipoprot_GldH"/>
</dbReference>
<reference evidence="1 2" key="1">
    <citation type="submission" date="2022-12" db="EMBL/GenBank/DDBJ databases">
        <title>Chitinophagaceae gen. sp. nov., a new member of the family Chitinophagaceae, isolated from soil in a chemical factory.</title>
        <authorList>
            <person name="Ke Z."/>
        </authorList>
    </citation>
    <scope>NUCLEOTIDE SEQUENCE [LARGE SCALE GENOMIC DNA]</scope>
    <source>
        <strain evidence="1 2">LY-5</strain>
    </source>
</reference>
<keyword evidence="2" id="KW-1185">Reference proteome</keyword>
<evidence type="ECO:0000313" key="2">
    <source>
        <dbReference type="Proteomes" id="UP001210231"/>
    </source>
</evidence>
<dbReference type="PROSITE" id="PS51257">
    <property type="entry name" value="PROKAR_LIPOPROTEIN"/>
    <property type="match status" value="1"/>
</dbReference>
<dbReference type="NCBIfam" id="TIGR03511">
    <property type="entry name" value="GldH_lipo"/>
    <property type="match status" value="1"/>
</dbReference>
<protein>
    <submittedName>
        <fullName evidence="1">Gliding motility lipoprotein GldH</fullName>
    </submittedName>
</protein>
<dbReference type="EMBL" id="JAQGEF010000013">
    <property type="protein sequence ID" value="MDA3615486.1"/>
    <property type="molecule type" value="Genomic_DNA"/>
</dbReference>
<evidence type="ECO:0000313" key="1">
    <source>
        <dbReference type="EMBL" id="MDA3615486.1"/>
    </source>
</evidence>
<dbReference type="Pfam" id="PF14109">
    <property type="entry name" value="GldH_lipo"/>
    <property type="match status" value="1"/>
</dbReference>
<gene>
    <name evidence="1" type="ORF">O3P16_11755</name>
</gene>
<organism evidence="1 2">
    <name type="scientific">Polluticaenibacter yanchengensis</name>
    <dbReference type="NCBI Taxonomy" id="3014562"/>
    <lineage>
        <taxon>Bacteria</taxon>
        <taxon>Pseudomonadati</taxon>
        <taxon>Bacteroidota</taxon>
        <taxon>Chitinophagia</taxon>
        <taxon>Chitinophagales</taxon>
        <taxon>Chitinophagaceae</taxon>
        <taxon>Polluticaenibacter</taxon>
    </lineage>
</organism>
<name>A0ABT4UKV8_9BACT</name>
<comment type="caution">
    <text evidence="1">The sequence shown here is derived from an EMBL/GenBank/DDBJ whole genome shotgun (WGS) entry which is preliminary data.</text>
</comment>